<dbReference type="EMBL" id="JANEYT010000018">
    <property type="protein sequence ID" value="MCQ1058402.1"/>
    <property type="molecule type" value="Genomic_DNA"/>
</dbReference>
<gene>
    <name evidence="2" type="ORF">NHN17_10060</name>
</gene>
<proteinExistence type="predicted"/>
<feature type="transmembrane region" description="Helical" evidence="1">
    <location>
        <begin position="68"/>
        <end position="99"/>
    </location>
</feature>
<accession>A0ABT1N0Z4</accession>
<keyword evidence="3" id="KW-1185">Reference proteome</keyword>
<dbReference type="RefSeq" id="WP_255042284.1">
    <property type="nucleotide sequence ID" value="NZ_JANEYT010000018.1"/>
</dbReference>
<keyword evidence="1" id="KW-1133">Transmembrane helix</keyword>
<evidence type="ECO:0000313" key="2">
    <source>
        <dbReference type="EMBL" id="MCQ1058402.1"/>
    </source>
</evidence>
<evidence type="ECO:0000313" key="3">
    <source>
        <dbReference type="Proteomes" id="UP001524460"/>
    </source>
</evidence>
<keyword evidence="1" id="KW-0812">Transmembrane</keyword>
<evidence type="ECO:0000256" key="1">
    <source>
        <dbReference type="SAM" id="Phobius"/>
    </source>
</evidence>
<organism evidence="2 3">
    <name type="scientific">Photobacterium pectinilyticum</name>
    <dbReference type="NCBI Taxonomy" id="2906793"/>
    <lineage>
        <taxon>Bacteria</taxon>
        <taxon>Pseudomonadati</taxon>
        <taxon>Pseudomonadota</taxon>
        <taxon>Gammaproteobacteria</taxon>
        <taxon>Vibrionales</taxon>
        <taxon>Vibrionaceae</taxon>
        <taxon>Photobacterium</taxon>
    </lineage>
</organism>
<comment type="caution">
    <text evidence="2">The sequence shown here is derived from an EMBL/GenBank/DDBJ whole genome shotgun (WGS) entry which is preliminary data.</text>
</comment>
<sequence length="122" mass="13049">MEKTMQNLATWISENKTSFFMLVTLSVIAIVFSQDVIAATATSGVDSNMESIWTEISTMATGNVGKTLMMMTLIAVVVFSVVSPNLMGFVASAVSLVVLSNASEFIEDTLDASTSILQMLPL</sequence>
<keyword evidence="1" id="KW-0472">Membrane</keyword>
<reference evidence="2 3" key="1">
    <citation type="submission" date="2022-07" db="EMBL/GenBank/DDBJ databases">
        <title>Photobacterium pectinilyticum sp. nov., a marine bacterium isolated from surface seawater of Qingdao offshore.</title>
        <authorList>
            <person name="Wang X."/>
        </authorList>
    </citation>
    <scope>NUCLEOTIDE SEQUENCE [LARGE SCALE GENOMIC DNA]</scope>
    <source>
        <strain evidence="2 3">ZSDE20</strain>
    </source>
</reference>
<name>A0ABT1N0Z4_9GAMM</name>
<protein>
    <recommendedName>
        <fullName evidence="4">Pili assembly chaperone</fullName>
    </recommendedName>
</protein>
<evidence type="ECO:0008006" key="4">
    <source>
        <dbReference type="Google" id="ProtNLM"/>
    </source>
</evidence>
<dbReference type="Proteomes" id="UP001524460">
    <property type="component" value="Unassembled WGS sequence"/>
</dbReference>